<evidence type="ECO:0000256" key="1">
    <source>
        <dbReference type="SAM" id="Phobius"/>
    </source>
</evidence>
<keyword evidence="1" id="KW-0472">Membrane</keyword>
<dbReference type="Proteomes" id="UP000644548">
    <property type="component" value="Unassembled WGS sequence"/>
</dbReference>
<evidence type="ECO:0000313" key="3">
    <source>
        <dbReference type="Proteomes" id="UP000644548"/>
    </source>
</evidence>
<name>A0ABQ2S930_9DEIO</name>
<feature type="transmembrane region" description="Helical" evidence="1">
    <location>
        <begin position="21"/>
        <end position="44"/>
    </location>
</feature>
<accession>A0ABQ2S930</accession>
<organism evidence="2 3">
    <name type="scientific">Deinococcus sedimenti</name>
    <dbReference type="NCBI Taxonomy" id="1867090"/>
    <lineage>
        <taxon>Bacteria</taxon>
        <taxon>Thermotogati</taxon>
        <taxon>Deinococcota</taxon>
        <taxon>Deinococci</taxon>
        <taxon>Deinococcales</taxon>
        <taxon>Deinococcaceae</taxon>
        <taxon>Deinococcus</taxon>
    </lineage>
</organism>
<keyword evidence="3" id="KW-1185">Reference proteome</keyword>
<keyword evidence="1" id="KW-0812">Transmembrane</keyword>
<dbReference type="RefSeq" id="WP_189074301.1">
    <property type="nucleotide sequence ID" value="NZ_BMQN01000012.1"/>
</dbReference>
<reference evidence="3" key="1">
    <citation type="journal article" date="2019" name="Int. J. Syst. Evol. Microbiol.">
        <title>The Global Catalogue of Microorganisms (GCM) 10K type strain sequencing project: providing services to taxonomists for standard genome sequencing and annotation.</title>
        <authorList>
            <consortium name="The Broad Institute Genomics Platform"/>
            <consortium name="The Broad Institute Genome Sequencing Center for Infectious Disease"/>
            <person name="Wu L."/>
            <person name="Ma J."/>
        </authorList>
    </citation>
    <scope>NUCLEOTIDE SEQUENCE [LARGE SCALE GENOMIC DNA]</scope>
    <source>
        <strain evidence="3">JCM 31405</strain>
    </source>
</reference>
<evidence type="ECO:0000313" key="2">
    <source>
        <dbReference type="EMBL" id="GGS04011.1"/>
    </source>
</evidence>
<gene>
    <name evidence="2" type="ORF">GCM10008960_33320</name>
</gene>
<keyword evidence="1" id="KW-1133">Transmembrane helix</keyword>
<proteinExistence type="predicted"/>
<comment type="caution">
    <text evidence="2">The sequence shown here is derived from an EMBL/GenBank/DDBJ whole genome shotgun (WGS) entry which is preliminary data.</text>
</comment>
<sequence length="47" mass="5058">MNRTERPRDETPEPVGRALRHLLLTLFGLLAAVGALALAAGLLLRGH</sequence>
<protein>
    <submittedName>
        <fullName evidence="2">Uncharacterized protein</fullName>
    </submittedName>
</protein>
<dbReference type="EMBL" id="BMQN01000012">
    <property type="protein sequence ID" value="GGS04011.1"/>
    <property type="molecule type" value="Genomic_DNA"/>
</dbReference>